<dbReference type="AlphaFoldDB" id="A0AAW3FCY3"/>
<accession>A0AAW3FCY3</accession>
<evidence type="ECO:0008006" key="3">
    <source>
        <dbReference type="Google" id="ProtNLM"/>
    </source>
</evidence>
<protein>
    <recommendedName>
        <fullName evidence="3">Pilus assembly protein</fullName>
    </recommendedName>
</protein>
<evidence type="ECO:0000313" key="2">
    <source>
        <dbReference type="Proteomes" id="UP000029590"/>
    </source>
</evidence>
<name>A0AAW3FCY3_BURGA</name>
<sequence length="158" mass="16302">MGYALLPIVVLMTFTGLIVQVAQWAISVPGAGLSGRLTVLAMERATQAEVFANSCRTAAQQQPGMVNDSITVTLPAGVTPIVGSRCATVRNGTARLIYAGVPSVPGASSTLERVLKGSALWYQVSNPGQAVAVGSGQLISVPASFSSGTLLYQVRIEP</sequence>
<dbReference type="KEGG" id="bgo:BM43_7558"/>
<comment type="caution">
    <text evidence="1">The sequence shown here is derived from an EMBL/GenBank/DDBJ whole genome shotgun (WGS) entry which is preliminary data.</text>
</comment>
<evidence type="ECO:0000313" key="1">
    <source>
        <dbReference type="EMBL" id="KGC24067.1"/>
    </source>
</evidence>
<dbReference type="Proteomes" id="UP000029590">
    <property type="component" value="Unassembled WGS sequence"/>
</dbReference>
<proteinExistence type="predicted"/>
<reference evidence="1 2" key="1">
    <citation type="submission" date="2014-04" db="EMBL/GenBank/DDBJ databases">
        <authorList>
            <person name="Bishop-Lilly K.A."/>
            <person name="Broomall S.M."/>
            <person name="Chain P.S."/>
            <person name="Chertkov O."/>
            <person name="Coyne S.R."/>
            <person name="Daligault H.E."/>
            <person name="Davenport K.W."/>
            <person name="Erkkila T."/>
            <person name="Frey K.G."/>
            <person name="Gibbons H.S."/>
            <person name="Gu W."/>
            <person name="Jaissle J."/>
            <person name="Johnson S.L."/>
            <person name="Koroleva G.I."/>
            <person name="Ladner J.T."/>
            <person name="Lo C.-C."/>
            <person name="Minogue T.D."/>
            <person name="Munk C."/>
            <person name="Palacios G.F."/>
            <person name="Redden C.L."/>
            <person name="Rosenzweig C.N."/>
            <person name="Scholz M.B."/>
            <person name="Teshima H."/>
            <person name="Xu Y."/>
        </authorList>
    </citation>
    <scope>NUCLEOTIDE SEQUENCE [LARGE SCALE GENOMIC DNA]</scope>
    <source>
        <strain evidence="2">gladioli</strain>
    </source>
</reference>
<organism evidence="1 2">
    <name type="scientific">Burkholderia gladioli</name>
    <name type="common">Pseudomonas marginata</name>
    <name type="synonym">Phytomonas marginata</name>
    <dbReference type="NCBI Taxonomy" id="28095"/>
    <lineage>
        <taxon>Bacteria</taxon>
        <taxon>Pseudomonadati</taxon>
        <taxon>Pseudomonadota</taxon>
        <taxon>Betaproteobacteria</taxon>
        <taxon>Burkholderiales</taxon>
        <taxon>Burkholderiaceae</taxon>
        <taxon>Burkholderia</taxon>
    </lineage>
</organism>
<gene>
    <name evidence="1" type="ORF">DM48_8027</name>
</gene>
<dbReference type="EMBL" id="JPGG01000011">
    <property type="protein sequence ID" value="KGC24067.1"/>
    <property type="molecule type" value="Genomic_DNA"/>
</dbReference>